<comment type="cofactor">
    <cofactor evidence="1">
        <name>Mg(2+)</name>
        <dbReference type="ChEBI" id="CHEBI:18420"/>
    </cofactor>
</comment>
<sequence length="286" mass="31684">MQRALRMAIVGALTNPGSLFRTQLAYGAMVAAGFRTDIAEKFACAVEYFHVASLLLDDLPCMDDSKERRGRICLHLLHGEPTAILGSLALITRAYALLGEVISQIPATRQREAHRLLDRCLGSAGIVNGQAQDLAYRPGGRREVLRIALGKTVPLIRLALGFPAVAANLPMRQRLLLNRISLYWGLLYQGIDDVRDASEPASIGRMAGRDARLRRPNLLLAVGQEETISSLMRLSRLAQQAVDLLTPDRRFGFLDAVQKNISERLITALLEEQEPDWHGLPQAYFH</sequence>
<dbReference type="AlphaFoldDB" id="A0A5E6MJ24"/>
<keyword evidence="6" id="KW-0414">Isoprene biosynthesis</keyword>
<dbReference type="PROSITE" id="PS00723">
    <property type="entry name" value="POLYPRENYL_SYNTHASE_1"/>
    <property type="match status" value="1"/>
</dbReference>
<evidence type="ECO:0000256" key="6">
    <source>
        <dbReference type="ARBA" id="ARBA00023229"/>
    </source>
</evidence>
<evidence type="ECO:0000313" key="8">
    <source>
        <dbReference type="EMBL" id="VVM06066.1"/>
    </source>
</evidence>
<gene>
    <name evidence="8" type="primary">crtE</name>
    <name evidence="8" type="ORF">MAMT_00952</name>
</gene>
<dbReference type="PANTHER" id="PTHR43281">
    <property type="entry name" value="FARNESYL DIPHOSPHATE SYNTHASE"/>
    <property type="match status" value="1"/>
</dbReference>
<evidence type="ECO:0000256" key="7">
    <source>
        <dbReference type="RuleBase" id="RU004466"/>
    </source>
</evidence>
<dbReference type="EMBL" id="CABFVA020000040">
    <property type="protein sequence ID" value="VVM06066.1"/>
    <property type="molecule type" value="Genomic_DNA"/>
</dbReference>
<evidence type="ECO:0000256" key="4">
    <source>
        <dbReference type="ARBA" id="ARBA00022723"/>
    </source>
</evidence>
<organism evidence="8 9">
    <name type="scientific">Methylacidimicrobium tartarophylax</name>
    <dbReference type="NCBI Taxonomy" id="1041768"/>
    <lineage>
        <taxon>Bacteria</taxon>
        <taxon>Pseudomonadati</taxon>
        <taxon>Verrucomicrobiota</taxon>
        <taxon>Methylacidimicrobium</taxon>
    </lineage>
</organism>
<dbReference type="OrthoDB" id="9805316at2"/>
<dbReference type="InterPro" id="IPR000092">
    <property type="entry name" value="Polyprenyl_synt"/>
</dbReference>
<evidence type="ECO:0000256" key="5">
    <source>
        <dbReference type="ARBA" id="ARBA00022842"/>
    </source>
</evidence>
<evidence type="ECO:0000256" key="1">
    <source>
        <dbReference type="ARBA" id="ARBA00001946"/>
    </source>
</evidence>
<dbReference type="InterPro" id="IPR033749">
    <property type="entry name" value="Polyprenyl_synt_CS"/>
</dbReference>
<comment type="similarity">
    <text evidence="2 7">Belongs to the FPP/GGPP synthase family.</text>
</comment>
<dbReference type="SUPFAM" id="SSF48576">
    <property type="entry name" value="Terpenoid synthases"/>
    <property type="match status" value="1"/>
</dbReference>
<proteinExistence type="inferred from homology"/>
<dbReference type="GO" id="GO:0046872">
    <property type="term" value="F:metal ion binding"/>
    <property type="evidence" value="ECO:0007669"/>
    <property type="project" value="UniProtKB-KW"/>
</dbReference>
<dbReference type="Pfam" id="PF00348">
    <property type="entry name" value="polyprenyl_synt"/>
    <property type="match status" value="1"/>
</dbReference>
<dbReference type="PANTHER" id="PTHR43281:SF1">
    <property type="entry name" value="FARNESYL DIPHOSPHATE SYNTHASE"/>
    <property type="match status" value="1"/>
</dbReference>
<keyword evidence="9" id="KW-1185">Reference proteome</keyword>
<dbReference type="GO" id="GO:0008299">
    <property type="term" value="P:isoprenoid biosynthetic process"/>
    <property type="evidence" value="ECO:0007669"/>
    <property type="project" value="UniProtKB-KW"/>
</dbReference>
<protein>
    <submittedName>
        <fullName evidence="8">Geranylgeranyl diphosphate synthase</fullName>
        <ecNumber evidence="8">2.5.1.29</ecNumber>
    </submittedName>
</protein>
<accession>A0A5E6MJ24</accession>
<dbReference type="InterPro" id="IPR008949">
    <property type="entry name" value="Isoprenoid_synthase_dom_sf"/>
</dbReference>
<keyword evidence="5" id="KW-0460">Magnesium</keyword>
<dbReference type="EC" id="2.5.1.29" evidence="8"/>
<dbReference type="Proteomes" id="UP000334923">
    <property type="component" value="Unassembled WGS sequence"/>
</dbReference>
<keyword evidence="4" id="KW-0479">Metal-binding</keyword>
<reference evidence="8 9" key="1">
    <citation type="submission" date="2019-09" db="EMBL/GenBank/DDBJ databases">
        <authorList>
            <person name="Cremers G."/>
        </authorList>
    </citation>
    <scope>NUCLEOTIDE SEQUENCE [LARGE SCALE GENOMIC DNA]</scope>
    <source>
        <strain evidence="8">4A</strain>
    </source>
</reference>
<evidence type="ECO:0000256" key="2">
    <source>
        <dbReference type="ARBA" id="ARBA00006706"/>
    </source>
</evidence>
<evidence type="ECO:0000313" key="9">
    <source>
        <dbReference type="Proteomes" id="UP000334923"/>
    </source>
</evidence>
<evidence type="ECO:0000256" key="3">
    <source>
        <dbReference type="ARBA" id="ARBA00022679"/>
    </source>
</evidence>
<dbReference type="GO" id="GO:0004311">
    <property type="term" value="F:geranylgeranyl diphosphate synthase activity"/>
    <property type="evidence" value="ECO:0007669"/>
    <property type="project" value="UniProtKB-EC"/>
</dbReference>
<keyword evidence="3 7" id="KW-0808">Transferase</keyword>
<name>A0A5E6MJ24_9BACT</name>
<dbReference type="Gene3D" id="1.10.600.10">
    <property type="entry name" value="Farnesyl Diphosphate Synthase"/>
    <property type="match status" value="1"/>
</dbReference>